<dbReference type="AlphaFoldDB" id="A0A4Z2E933"/>
<organism evidence="2 3">
    <name type="scientific">Liparis tanakae</name>
    <name type="common">Tanaka's snailfish</name>
    <dbReference type="NCBI Taxonomy" id="230148"/>
    <lineage>
        <taxon>Eukaryota</taxon>
        <taxon>Metazoa</taxon>
        <taxon>Chordata</taxon>
        <taxon>Craniata</taxon>
        <taxon>Vertebrata</taxon>
        <taxon>Euteleostomi</taxon>
        <taxon>Actinopterygii</taxon>
        <taxon>Neopterygii</taxon>
        <taxon>Teleostei</taxon>
        <taxon>Neoteleostei</taxon>
        <taxon>Acanthomorphata</taxon>
        <taxon>Eupercaria</taxon>
        <taxon>Perciformes</taxon>
        <taxon>Cottioidei</taxon>
        <taxon>Cottales</taxon>
        <taxon>Liparidae</taxon>
        <taxon>Liparis</taxon>
    </lineage>
</organism>
<comment type="caution">
    <text evidence="2">The sequence shown here is derived from an EMBL/GenBank/DDBJ whole genome shotgun (WGS) entry which is preliminary data.</text>
</comment>
<keyword evidence="3" id="KW-1185">Reference proteome</keyword>
<gene>
    <name evidence="2" type="ORF">EYF80_064597</name>
</gene>
<feature type="compositionally biased region" description="Basic and acidic residues" evidence="1">
    <location>
        <begin position="57"/>
        <end position="77"/>
    </location>
</feature>
<feature type="region of interest" description="Disordered" evidence="1">
    <location>
        <begin position="1"/>
        <end position="77"/>
    </location>
</feature>
<dbReference type="EMBL" id="SRLO01012965">
    <property type="protein sequence ID" value="TNN25275.1"/>
    <property type="molecule type" value="Genomic_DNA"/>
</dbReference>
<dbReference type="Proteomes" id="UP000314294">
    <property type="component" value="Unassembled WGS sequence"/>
</dbReference>
<proteinExistence type="predicted"/>
<reference evidence="2 3" key="1">
    <citation type="submission" date="2019-03" db="EMBL/GenBank/DDBJ databases">
        <title>First draft genome of Liparis tanakae, snailfish: a comprehensive survey of snailfish specific genes.</title>
        <authorList>
            <person name="Kim W."/>
            <person name="Song I."/>
            <person name="Jeong J.-H."/>
            <person name="Kim D."/>
            <person name="Kim S."/>
            <person name="Ryu S."/>
            <person name="Song J.Y."/>
            <person name="Lee S.K."/>
        </authorList>
    </citation>
    <scope>NUCLEOTIDE SEQUENCE [LARGE SCALE GENOMIC DNA]</scope>
    <source>
        <tissue evidence="2">Muscle</tissue>
    </source>
</reference>
<evidence type="ECO:0000313" key="2">
    <source>
        <dbReference type="EMBL" id="TNN25275.1"/>
    </source>
</evidence>
<sequence>MNSVGSERLAAPLGVIAPPGSASKQKGDRRAPGGGRVRVGNRRRGDTDPPFTSLIKPTREPGRLVETRPDRAGRLGT</sequence>
<accession>A0A4Z2E933</accession>
<evidence type="ECO:0000256" key="1">
    <source>
        <dbReference type="SAM" id="MobiDB-lite"/>
    </source>
</evidence>
<protein>
    <submittedName>
        <fullName evidence="2">Uncharacterized protein</fullName>
    </submittedName>
</protein>
<name>A0A4Z2E933_9TELE</name>
<evidence type="ECO:0000313" key="3">
    <source>
        <dbReference type="Proteomes" id="UP000314294"/>
    </source>
</evidence>